<feature type="active site" description="Proton acceptor" evidence="6">
    <location>
        <position position="74"/>
    </location>
</feature>
<keyword evidence="1 6" id="KW-0808">Transferase</keyword>
<gene>
    <name evidence="7" type="primary">ppnK</name>
    <name evidence="6" type="synonym">nadK</name>
    <name evidence="7" type="ORF">NCTC10717_00327</name>
</gene>
<keyword evidence="6" id="KW-0963">Cytoplasm</keyword>
<keyword evidence="8" id="KW-1185">Reference proteome</keyword>
<feature type="binding site" evidence="6">
    <location>
        <position position="178"/>
    </location>
    <ligand>
        <name>NAD(+)</name>
        <dbReference type="ChEBI" id="CHEBI:57540"/>
    </ligand>
</feature>
<dbReference type="RefSeq" id="WP_115217636.1">
    <property type="nucleotide sequence ID" value="NZ_UHIA01000003.1"/>
</dbReference>
<dbReference type="PANTHER" id="PTHR20275">
    <property type="entry name" value="NAD KINASE"/>
    <property type="match status" value="1"/>
</dbReference>
<comment type="similarity">
    <text evidence="6">Belongs to the NAD kinase family.</text>
</comment>
<evidence type="ECO:0000313" key="7">
    <source>
        <dbReference type="EMBL" id="SUO91969.1"/>
    </source>
</evidence>
<comment type="cofactor">
    <cofactor evidence="6">
        <name>a divalent metal cation</name>
        <dbReference type="ChEBI" id="CHEBI:60240"/>
    </cofactor>
</comment>
<dbReference type="Proteomes" id="UP000254575">
    <property type="component" value="Unassembled WGS sequence"/>
</dbReference>
<comment type="subcellular location">
    <subcellularLocation>
        <location evidence="6">Cytoplasm</location>
    </subcellularLocation>
</comment>
<dbReference type="GO" id="GO:0005737">
    <property type="term" value="C:cytoplasm"/>
    <property type="evidence" value="ECO:0007669"/>
    <property type="project" value="UniProtKB-SubCell"/>
</dbReference>
<feature type="binding site" evidence="6">
    <location>
        <begin position="189"/>
        <end position="194"/>
    </location>
    <ligand>
        <name>NAD(+)</name>
        <dbReference type="ChEBI" id="CHEBI:57540"/>
    </ligand>
</feature>
<evidence type="ECO:0000256" key="2">
    <source>
        <dbReference type="ARBA" id="ARBA00022777"/>
    </source>
</evidence>
<comment type="function">
    <text evidence="6">Involved in the regulation of the intracellular balance of NAD and NADP, and is a key enzyme in the biosynthesis of NADP. Catalyzes specifically the phosphorylation on 2'-hydroxyl of the adenosine moiety of NAD to yield NADP.</text>
</comment>
<name>A0A380MJJ4_9GAMM</name>
<dbReference type="GO" id="GO:0019674">
    <property type="term" value="P:NAD+ metabolic process"/>
    <property type="evidence" value="ECO:0007669"/>
    <property type="project" value="InterPro"/>
</dbReference>
<accession>A0A380MJJ4</accession>
<dbReference type="GO" id="GO:0005524">
    <property type="term" value="F:ATP binding"/>
    <property type="evidence" value="ECO:0007669"/>
    <property type="project" value="UniProtKB-KW"/>
</dbReference>
<evidence type="ECO:0000256" key="1">
    <source>
        <dbReference type="ARBA" id="ARBA00022679"/>
    </source>
</evidence>
<keyword evidence="3 6" id="KW-0521">NADP</keyword>
<dbReference type="OrthoDB" id="9774737at2"/>
<keyword evidence="6" id="KW-0067">ATP-binding</keyword>
<keyword evidence="6" id="KW-0547">Nucleotide-binding</keyword>
<dbReference type="EMBL" id="UHIA01000003">
    <property type="protein sequence ID" value="SUO91969.1"/>
    <property type="molecule type" value="Genomic_DNA"/>
</dbReference>
<evidence type="ECO:0000313" key="8">
    <source>
        <dbReference type="Proteomes" id="UP000254575"/>
    </source>
</evidence>
<protein>
    <recommendedName>
        <fullName evidence="6">NAD kinase</fullName>
        <ecNumber evidence="6">2.7.1.23</ecNumber>
    </recommendedName>
    <alternativeName>
        <fullName evidence="6">ATP-dependent NAD kinase</fullName>
    </alternativeName>
</protein>
<keyword evidence="4 6" id="KW-0520">NAD</keyword>
<feature type="binding site" evidence="6">
    <location>
        <begin position="148"/>
        <end position="149"/>
    </location>
    <ligand>
        <name>NAD(+)</name>
        <dbReference type="ChEBI" id="CHEBI:57540"/>
    </ligand>
</feature>
<dbReference type="Gene3D" id="2.60.200.30">
    <property type="entry name" value="Probable inorganic polyphosphate/atp-NAD kinase, domain 2"/>
    <property type="match status" value="1"/>
</dbReference>
<organism evidence="7 8">
    <name type="scientific">Suttonella indologenes</name>
    <dbReference type="NCBI Taxonomy" id="13276"/>
    <lineage>
        <taxon>Bacteria</taxon>
        <taxon>Pseudomonadati</taxon>
        <taxon>Pseudomonadota</taxon>
        <taxon>Gammaproteobacteria</taxon>
        <taxon>Cardiobacteriales</taxon>
        <taxon>Cardiobacteriaceae</taxon>
        <taxon>Suttonella</taxon>
    </lineage>
</organism>
<evidence type="ECO:0000256" key="6">
    <source>
        <dbReference type="HAMAP-Rule" id="MF_00361"/>
    </source>
</evidence>
<feature type="binding site" evidence="6">
    <location>
        <position position="248"/>
    </location>
    <ligand>
        <name>NAD(+)</name>
        <dbReference type="ChEBI" id="CHEBI:57540"/>
    </ligand>
</feature>
<feature type="binding site" evidence="6">
    <location>
        <position position="159"/>
    </location>
    <ligand>
        <name>NAD(+)</name>
        <dbReference type="ChEBI" id="CHEBI:57540"/>
    </ligand>
</feature>
<dbReference type="GO" id="GO:0051287">
    <property type="term" value="F:NAD binding"/>
    <property type="evidence" value="ECO:0007669"/>
    <property type="project" value="UniProtKB-ARBA"/>
</dbReference>
<dbReference type="GO" id="GO:0003951">
    <property type="term" value="F:NAD+ kinase activity"/>
    <property type="evidence" value="ECO:0007669"/>
    <property type="project" value="UniProtKB-UniRule"/>
</dbReference>
<evidence type="ECO:0000256" key="5">
    <source>
        <dbReference type="ARBA" id="ARBA00047925"/>
    </source>
</evidence>
<dbReference type="InterPro" id="IPR016064">
    <property type="entry name" value="NAD/diacylglycerol_kinase_sf"/>
</dbReference>
<reference evidence="7 8" key="1">
    <citation type="submission" date="2018-06" db="EMBL/GenBank/DDBJ databases">
        <authorList>
            <consortium name="Pathogen Informatics"/>
            <person name="Doyle S."/>
        </authorList>
    </citation>
    <scope>NUCLEOTIDE SEQUENCE [LARGE SCALE GENOMIC DNA]</scope>
    <source>
        <strain evidence="7 8">NCTC10717</strain>
    </source>
</reference>
<dbReference type="InterPro" id="IPR017437">
    <property type="entry name" value="ATP-NAD_kinase_PpnK-typ_C"/>
</dbReference>
<proteinExistence type="inferred from homology"/>
<keyword evidence="2 6" id="KW-0418">Kinase</keyword>
<feature type="binding site" evidence="6">
    <location>
        <begin position="74"/>
        <end position="75"/>
    </location>
    <ligand>
        <name>NAD(+)</name>
        <dbReference type="ChEBI" id="CHEBI:57540"/>
    </ligand>
</feature>
<evidence type="ECO:0000256" key="4">
    <source>
        <dbReference type="ARBA" id="ARBA00023027"/>
    </source>
</evidence>
<comment type="caution">
    <text evidence="6">Lacks conserved residue(s) required for the propagation of feature annotation.</text>
</comment>
<dbReference type="Pfam" id="PF20143">
    <property type="entry name" value="NAD_kinase_C"/>
    <property type="match status" value="1"/>
</dbReference>
<evidence type="ECO:0000256" key="3">
    <source>
        <dbReference type="ARBA" id="ARBA00022857"/>
    </source>
</evidence>
<dbReference type="EC" id="2.7.1.23" evidence="6"/>
<sequence length="298" mass="32950">MNATQFSTIGIIGKYGADHSEANINRVIALLETRGIAYTLDSNTMPDTLKDHPHSRPMKQWQDALDLAIVVGGDGTFLYAARALQSKHIPLIGINAGRLGFLADLSAAELESQLSAVLDGHYCRESRQLLSIEIRSGETIRAQFVAVNEVVIHKRTMARMVELNAYAGGQFLCHYYADGLILSTPTGSTAYALSAGGPILEPNLNAMIVAPICPHTLTHRPVVLSGDREIEVLPGKDSHNIQLTIDGQEEFLLTAQDRIITRHGGHIHVLHPADYQFQRRLRQKFNWGMNPENNHNHR</sequence>
<dbReference type="InterPro" id="IPR002504">
    <property type="entry name" value="NADK"/>
</dbReference>
<dbReference type="InterPro" id="IPR017438">
    <property type="entry name" value="ATP-NAD_kinase_N"/>
</dbReference>
<dbReference type="GO" id="GO:0046872">
    <property type="term" value="F:metal ion binding"/>
    <property type="evidence" value="ECO:0007669"/>
    <property type="project" value="UniProtKB-UniRule"/>
</dbReference>
<dbReference type="Pfam" id="PF01513">
    <property type="entry name" value="NAD_kinase"/>
    <property type="match status" value="1"/>
</dbReference>
<dbReference type="Gene3D" id="3.40.50.10330">
    <property type="entry name" value="Probable inorganic polyphosphate/atp-NAD kinase, domain 1"/>
    <property type="match status" value="1"/>
</dbReference>
<dbReference type="GO" id="GO:0006741">
    <property type="term" value="P:NADP+ biosynthetic process"/>
    <property type="evidence" value="ECO:0007669"/>
    <property type="project" value="UniProtKB-UniRule"/>
</dbReference>
<dbReference type="HAMAP" id="MF_00361">
    <property type="entry name" value="NAD_kinase"/>
    <property type="match status" value="1"/>
</dbReference>
<dbReference type="PANTHER" id="PTHR20275:SF0">
    <property type="entry name" value="NAD KINASE"/>
    <property type="match status" value="1"/>
</dbReference>
<dbReference type="SUPFAM" id="SSF111331">
    <property type="entry name" value="NAD kinase/diacylglycerol kinase-like"/>
    <property type="match status" value="1"/>
</dbReference>
<dbReference type="AlphaFoldDB" id="A0A380MJJ4"/>
<comment type="catalytic activity">
    <reaction evidence="5 6">
        <text>NAD(+) + ATP = ADP + NADP(+) + H(+)</text>
        <dbReference type="Rhea" id="RHEA:18629"/>
        <dbReference type="ChEBI" id="CHEBI:15378"/>
        <dbReference type="ChEBI" id="CHEBI:30616"/>
        <dbReference type="ChEBI" id="CHEBI:57540"/>
        <dbReference type="ChEBI" id="CHEBI:58349"/>
        <dbReference type="ChEBI" id="CHEBI:456216"/>
        <dbReference type="EC" id="2.7.1.23"/>
    </reaction>
</comment>